<organism evidence="1 2">
    <name type="scientific">Caulobacter hibisci</name>
    <dbReference type="NCBI Taxonomy" id="2035993"/>
    <lineage>
        <taxon>Bacteria</taxon>
        <taxon>Pseudomonadati</taxon>
        <taxon>Pseudomonadota</taxon>
        <taxon>Alphaproteobacteria</taxon>
        <taxon>Caulobacterales</taxon>
        <taxon>Caulobacteraceae</taxon>
        <taxon>Caulobacter</taxon>
    </lineage>
</organism>
<dbReference type="RefSeq" id="WP_198578170.1">
    <property type="nucleotide sequence ID" value="NZ_JADWOX010000020.1"/>
</dbReference>
<sequence>MTRFDRIRDRAVGWSLLALGLAAGVVVPHPATTALWSASARAFRRAGDEAMVARLLSATKFGPRIRRGLAQPAAGTLYYGRAGLA</sequence>
<keyword evidence="2" id="KW-1185">Reference proteome</keyword>
<protein>
    <submittedName>
        <fullName evidence="1">Uncharacterized protein</fullName>
    </submittedName>
</protein>
<proteinExistence type="predicted"/>
<accession>A0ABS0T312</accession>
<evidence type="ECO:0000313" key="1">
    <source>
        <dbReference type="EMBL" id="MBI1686276.1"/>
    </source>
</evidence>
<gene>
    <name evidence="1" type="ORF">I4Q42_21620</name>
</gene>
<comment type="caution">
    <text evidence="1">The sequence shown here is derived from an EMBL/GenBank/DDBJ whole genome shotgun (WGS) entry which is preliminary data.</text>
</comment>
<evidence type="ECO:0000313" key="2">
    <source>
        <dbReference type="Proteomes" id="UP000639859"/>
    </source>
</evidence>
<reference evidence="1 2" key="1">
    <citation type="submission" date="2020-11" db="EMBL/GenBank/DDBJ databases">
        <title>genome sequence of strain KACC 18849.</title>
        <authorList>
            <person name="Gao J."/>
            <person name="Zhang X."/>
        </authorList>
    </citation>
    <scope>NUCLEOTIDE SEQUENCE [LARGE SCALE GENOMIC DNA]</scope>
    <source>
        <strain evidence="1 2">KACC 18849</strain>
    </source>
</reference>
<dbReference type="EMBL" id="JADWOX010000020">
    <property type="protein sequence ID" value="MBI1686276.1"/>
    <property type="molecule type" value="Genomic_DNA"/>
</dbReference>
<dbReference type="Proteomes" id="UP000639859">
    <property type="component" value="Unassembled WGS sequence"/>
</dbReference>
<name>A0ABS0T312_9CAUL</name>